<gene>
    <name evidence="3" type="ORF">APZ19_26690</name>
    <name evidence="2" type="ORF">D0812_18920</name>
</gene>
<organism evidence="3 5">
    <name type="scientific">Vibrio owensii</name>
    <dbReference type="NCBI Taxonomy" id="696485"/>
    <lineage>
        <taxon>Bacteria</taxon>
        <taxon>Pseudomonadati</taxon>
        <taxon>Pseudomonadota</taxon>
        <taxon>Gammaproteobacteria</taxon>
        <taxon>Vibrionales</taxon>
        <taxon>Vibrionaceae</taxon>
        <taxon>Vibrio</taxon>
    </lineage>
</organism>
<evidence type="ECO:0008006" key="6">
    <source>
        <dbReference type="Google" id="ProtNLM"/>
    </source>
</evidence>
<dbReference type="EMBL" id="CP045860">
    <property type="protein sequence ID" value="QGH50653.1"/>
    <property type="molecule type" value="Genomic_DNA"/>
</dbReference>
<reference evidence="3" key="3">
    <citation type="submission" date="2019-11" db="EMBL/GenBank/DDBJ databases">
        <title>Complete genome sequence of Vibrio owensii SH-14 isolated from shrimp with acute hepatopancreatic necrosis diease.</title>
        <authorList>
            <person name="Liang X."/>
            <person name="Wang Y."/>
        </authorList>
    </citation>
    <scope>NUCLEOTIDE SEQUENCE</scope>
    <source>
        <strain evidence="3">SH14</strain>
    </source>
</reference>
<evidence type="ECO:0000313" key="2">
    <source>
        <dbReference type="EMBL" id="AYO16486.1"/>
    </source>
</evidence>
<reference evidence="2 4" key="2">
    <citation type="submission" date="2018-10" db="EMBL/GenBank/DDBJ databases">
        <title>Whole Genome of Vibrio owensii strain 170502, isolated from Acute Hepatopancreatic Necrosis Disease (AHPND) shrimp.</title>
        <authorList>
            <person name="Yan M."/>
            <person name="Wang X."/>
            <person name="Wang Y."/>
        </authorList>
    </citation>
    <scope>NUCLEOTIDE SEQUENCE [LARGE SCALE GENOMIC DNA]</scope>
    <source>
        <strain evidence="2 4">1700302</strain>
    </source>
</reference>
<dbReference type="Proteomes" id="UP000272136">
    <property type="component" value="Chromosome 2"/>
</dbReference>
<evidence type="ECO:0000313" key="5">
    <source>
        <dbReference type="Proteomes" id="UP000390336"/>
    </source>
</evidence>
<protein>
    <recommendedName>
        <fullName evidence="6">Porin</fullName>
    </recommendedName>
</protein>
<dbReference type="RefSeq" id="WP_038868430.1">
    <property type="nucleotide sequence ID" value="NZ_CP033138.1"/>
</dbReference>
<reference evidence="3 5" key="1">
    <citation type="journal article" date="2015" name="Genome Announc.">
        <title>Draft Genome Sequence of Vibrio owensii Strain SH-14, Which Causes Shrimp Acute Hepatopancreatic Necrosis Disease.</title>
        <authorList>
            <person name="Liu L."/>
            <person name="Xiao J."/>
            <person name="Xia X."/>
            <person name="Pan Y."/>
            <person name="Yan S."/>
            <person name="Wang Y."/>
        </authorList>
    </citation>
    <scope>NUCLEOTIDE SEQUENCE [LARGE SCALE GENOMIC DNA]</scope>
    <source>
        <strain evidence="3 5">SH14</strain>
    </source>
</reference>
<evidence type="ECO:0000313" key="3">
    <source>
        <dbReference type="EMBL" id="QGH50653.1"/>
    </source>
</evidence>
<dbReference type="EMBL" id="CP033138">
    <property type="protein sequence ID" value="AYO16486.1"/>
    <property type="molecule type" value="Genomic_DNA"/>
</dbReference>
<keyword evidence="1" id="KW-0732">Signal</keyword>
<keyword evidence="4" id="KW-1185">Reference proteome</keyword>
<evidence type="ECO:0000256" key="1">
    <source>
        <dbReference type="SAM" id="SignalP"/>
    </source>
</evidence>
<dbReference type="GeneID" id="48232574"/>
<dbReference type="Proteomes" id="UP000390336">
    <property type="component" value="Chromosome 2"/>
</dbReference>
<evidence type="ECO:0000313" key="4">
    <source>
        <dbReference type="Proteomes" id="UP000272136"/>
    </source>
</evidence>
<feature type="signal peptide" evidence="1">
    <location>
        <begin position="1"/>
        <end position="17"/>
    </location>
</feature>
<name>A0AAP9GHX6_9VIBR</name>
<feature type="chain" id="PRO_5042935985" description="Porin" evidence="1">
    <location>
        <begin position="18"/>
        <end position="84"/>
    </location>
</feature>
<sequence>MKKTLLLVALSSSCAFAEVIINNGEVTIDYGNPYTNASAENGATSDGSYDYTTDTVINNINGNDEGAYSSDLTESLIYNNIKNQ</sequence>
<proteinExistence type="predicted"/>
<accession>A0AAP9GHX6</accession>
<dbReference type="AlphaFoldDB" id="A0AAP9GHX6"/>